<sequence length="51" mass="6214">WIKHEKELCDGQFIVHRQYNDQPIIQQRYGRKMMEVVIHCKGRFRISITAI</sequence>
<gene>
    <name evidence="1" type="ORF">LARSCL_LOCUS12418</name>
</gene>
<keyword evidence="2" id="KW-1185">Reference proteome</keyword>
<name>A0AAV2AGP6_9ARAC</name>
<evidence type="ECO:0000313" key="2">
    <source>
        <dbReference type="Proteomes" id="UP001497382"/>
    </source>
</evidence>
<comment type="caution">
    <text evidence="1">The sequence shown here is derived from an EMBL/GenBank/DDBJ whole genome shotgun (WGS) entry which is preliminary data.</text>
</comment>
<evidence type="ECO:0000313" key="1">
    <source>
        <dbReference type="EMBL" id="CAL1283123.1"/>
    </source>
</evidence>
<organism evidence="1 2">
    <name type="scientific">Larinioides sclopetarius</name>
    <dbReference type="NCBI Taxonomy" id="280406"/>
    <lineage>
        <taxon>Eukaryota</taxon>
        <taxon>Metazoa</taxon>
        <taxon>Ecdysozoa</taxon>
        <taxon>Arthropoda</taxon>
        <taxon>Chelicerata</taxon>
        <taxon>Arachnida</taxon>
        <taxon>Araneae</taxon>
        <taxon>Araneomorphae</taxon>
        <taxon>Entelegynae</taxon>
        <taxon>Araneoidea</taxon>
        <taxon>Araneidae</taxon>
        <taxon>Larinioides</taxon>
    </lineage>
</organism>
<dbReference type="AlphaFoldDB" id="A0AAV2AGP6"/>
<dbReference type="Proteomes" id="UP001497382">
    <property type="component" value="Unassembled WGS sequence"/>
</dbReference>
<protein>
    <submittedName>
        <fullName evidence="1">Uncharacterized protein</fullName>
    </submittedName>
</protein>
<feature type="non-terminal residue" evidence="1">
    <location>
        <position position="1"/>
    </location>
</feature>
<proteinExistence type="predicted"/>
<dbReference type="EMBL" id="CAXIEN010000164">
    <property type="protein sequence ID" value="CAL1283123.1"/>
    <property type="molecule type" value="Genomic_DNA"/>
</dbReference>
<accession>A0AAV2AGP6</accession>
<reference evidence="1 2" key="1">
    <citation type="submission" date="2024-04" db="EMBL/GenBank/DDBJ databases">
        <authorList>
            <person name="Rising A."/>
            <person name="Reimegard J."/>
            <person name="Sonavane S."/>
            <person name="Akerstrom W."/>
            <person name="Nylinder S."/>
            <person name="Hedman E."/>
            <person name="Kallberg Y."/>
        </authorList>
    </citation>
    <scope>NUCLEOTIDE SEQUENCE [LARGE SCALE GENOMIC DNA]</scope>
</reference>